<sequence length="355" mass="40599">MRYCALIIVYCLSGSVYSQINIWESSLHYGKIIPHSSELKPVTEEPLWGLQLDYSRLKLSEKAWDQCNCYAKLGASFTYFNYQNPDQLGSSSNLIFFAEPYLSYKSPLKISMRTGVGFTYLNRLYDENTNPENLFFSSHLSFIMHLGLYGIYSLNDNYALKVGFNYNHISNGGLKQPNKGMNFPTISAGVIYNRSSYKLEAREKNTHLKKKLFYYARLFGTMPEVSNEDVSVNERKLLIGLSGGALFHVTQSNAFNVGVEFTNDESYKRSAELMGEDYDHRVVGLVLGHNFVFGKILFNQQMGWYAYRPFPSTSNSFYQRYELMYKIADKLQAGVGLKSHGHVAENMDLRIGVIF</sequence>
<dbReference type="InterPro" id="IPR011250">
    <property type="entry name" value="OMP/PagP_B-barrel"/>
</dbReference>
<protein>
    <submittedName>
        <fullName evidence="1">Acyloxyacyl hydrolase</fullName>
    </submittedName>
</protein>
<proteinExistence type="predicted"/>
<dbReference type="Gene3D" id="2.40.160.20">
    <property type="match status" value="1"/>
</dbReference>
<dbReference type="InterPro" id="IPR018550">
    <property type="entry name" value="Lipid-A_deacylase-rel"/>
</dbReference>
<name>A0A975A0Q6_9BACT</name>
<keyword evidence="2" id="KW-1185">Reference proteome</keyword>
<dbReference type="Pfam" id="PF09411">
    <property type="entry name" value="PagL"/>
    <property type="match status" value="1"/>
</dbReference>
<evidence type="ECO:0000313" key="1">
    <source>
        <dbReference type="EMBL" id="QSE97450.1"/>
    </source>
</evidence>
<accession>A0A975A0Q6</accession>
<dbReference type="EMBL" id="CP070608">
    <property type="protein sequence ID" value="QSE97450.1"/>
    <property type="molecule type" value="Genomic_DNA"/>
</dbReference>
<dbReference type="KEGG" id="fuv:JR347_18010"/>
<organism evidence="1 2">
    <name type="scientific">Fulvivirga lutea</name>
    <dbReference type="NCBI Taxonomy" id="2810512"/>
    <lineage>
        <taxon>Bacteria</taxon>
        <taxon>Pseudomonadati</taxon>
        <taxon>Bacteroidota</taxon>
        <taxon>Cytophagia</taxon>
        <taxon>Cytophagales</taxon>
        <taxon>Fulvivirgaceae</taxon>
        <taxon>Fulvivirga</taxon>
    </lineage>
</organism>
<gene>
    <name evidence="1" type="ORF">JR347_18010</name>
</gene>
<dbReference type="GO" id="GO:0016787">
    <property type="term" value="F:hydrolase activity"/>
    <property type="evidence" value="ECO:0007669"/>
    <property type="project" value="UniProtKB-KW"/>
</dbReference>
<evidence type="ECO:0000313" key="2">
    <source>
        <dbReference type="Proteomes" id="UP000662783"/>
    </source>
</evidence>
<reference evidence="1" key="1">
    <citation type="submission" date="2021-02" db="EMBL/GenBank/DDBJ databases">
        <title>Fulvivirga sp. S481 isolated from sea water.</title>
        <authorList>
            <person name="Bae S.S."/>
            <person name="Baek K."/>
        </authorList>
    </citation>
    <scope>NUCLEOTIDE SEQUENCE</scope>
    <source>
        <strain evidence="1">S481</strain>
    </source>
</reference>
<dbReference type="SUPFAM" id="SSF56925">
    <property type="entry name" value="OMPA-like"/>
    <property type="match status" value="1"/>
</dbReference>
<dbReference type="AlphaFoldDB" id="A0A975A0Q6"/>
<dbReference type="RefSeq" id="WP_205721961.1">
    <property type="nucleotide sequence ID" value="NZ_CP070608.1"/>
</dbReference>
<keyword evidence="1" id="KW-0378">Hydrolase</keyword>
<dbReference type="Proteomes" id="UP000662783">
    <property type="component" value="Chromosome"/>
</dbReference>